<dbReference type="Proteomes" id="UP000189475">
    <property type="component" value="Unassembled WGS sequence"/>
</dbReference>
<evidence type="ECO:0000256" key="1">
    <source>
        <dbReference type="SAM" id="Phobius"/>
    </source>
</evidence>
<protein>
    <recommendedName>
        <fullName evidence="4">MSHA biogenesis protein MshP</fullName>
    </recommendedName>
</protein>
<evidence type="ECO:0000313" key="3">
    <source>
        <dbReference type="Proteomes" id="UP000189475"/>
    </source>
</evidence>
<proteinExistence type="predicted"/>
<keyword evidence="1" id="KW-1133">Transmembrane helix</keyword>
<organism evidence="2 3">
    <name type="scientific">Vibrio palustris</name>
    <dbReference type="NCBI Taxonomy" id="1918946"/>
    <lineage>
        <taxon>Bacteria</taxon>
        <taxon>Pseudomonadati</taxon>
        <taxon>Pseudomonadota</taxon>
        <taxon>Gammaproteobacteria</taxon>
        <taxon>Vibrionales</taxon>
        <taxon>Vibrionaceae</taxon>
        <taxon>Vibrio</taxon>
    </lineage>
</organism>
<dbReference type="OrthoDB" id="6401889at2"/>
<keyword evidence="3" id="KW-1185">Reference proteome</keyword>
<dbReference type="AlphaFoldDB" id="A0A1R4B7K9"/>
<evidence type="ECO:0000313" key="2">
    <source>
        <dbReference type="EMBL" id="SJL84900.1"/>
    </source>
</evidence>
<reference evidence="2 3" key="1">
    <citation type="submission" date="2017-02" db="EMBL/GenBank/DDBJ databases">
        <authorList>
            <person name="Peterson S.W."/>
        </authorList>
    </citation>
    <scope>NUCLEOTIDE SEQUENCE [LARGE SCALE GENOMIC DNA]</scope>
    <source>
        <strain evidence="2 3">CECT 9027</strain>
    </source>
</reference>
<keyword evidence="1" id="KW-0472">Membrane</keyword>
<gene>
    <name evidence="2" type="ORF">VPAL9027_02903</name>
</gene>
<sequence>MRLNRQSQQGSVIMIAIFVIVVMGFLAAALSRIEWSNQDILSRELLGNKAYFAAHSVNEAALNTIYPLNQVDDVSSACAQWQGDTVTQARVMRTYENCSLQTECVVSGSLPSVRMDYYRIESTVTCGTGRFQVQRAEDVWLRDENK</sequence>
<feature type="transmembrane region" description="Helical" evidence="1">
    <location>
        <begin position="12"/>
        <end position="30"/>
    </location>
</feature>
<name>A0A1R4B7K9_9VIBR</name>
<dbReference type="RefSeq" id="WP_077315295.1">
    <property type="nucleotide sequence ID" value="NZ_AP024887.1"/>
</dbReference>
<dbReference type="STRING" id="1918946.VPAL9027_02903"/>
<accession>A0A1R4B7K9</accession>
<dbReference type="EMBL" id="FUFT01000008">
    <property type="protein sequence ID" value="SJL84900.1"/>
    <property type="molecule type" value="Genomic_DNA"/>
</dbReference>
<evidence type="ECO:0008006" key="4">
    <source>
        <dbReference type="Google" id="ProtNLM"/>
    </source>
</evidence>
<keyword evidence="1" id="KW-0812">Transmembrane</keyword>